<reference evidence="4 5" key="1">
    <citation type="submission" date="2024-05" db="EMBL/GenBank/DDBJ databases">
        <authorList>
            <person name="Duchaud E."/>
        </authorList>
    </citation>
    <scope>NUCLEOTIDE SEQUENCE [LARGE SCALE GENOMIC DNA]</scope>
    <source>
        <strain evidence="4">Ena-SAMPLE-TAB-13-05-2024-13:56:06:370-140308</strain>
    </source>
</reference>
<name>A0ABM9P854_9FLAO</name>
<dbReference type="RefSeq" id="WP_348715109.1">
    <property type="nucleotide sequence ID" value="NZ_CAXJIO010000010.1"/>
</dbReference>
<comment type="caution">
    <text evidence="4">The sequence shown here is derived from an EMBL/GenBank/DDBJ whole genome shotgun (WGS) entry which is preliminary data.</text>
</comment>
<feature type="transmembrane region" description="Helical" evidence="2">
    <location>
        <begin position="248"/>
        <end position="270"/>
    </location>
</feature>
<feature type="domain" description="DUF4349" evidence="3">
    <location>
        <begin position="65"/>
        <end position="270"/>
    </location>
</feature>
<protein>
    <recommendedName>
        <fullName evidence="3">DUF4349 domain-containing protein</fullName>
    </recommendedName>
</protein>
<dbReference type="InterPro" id="IPR025645">
    <property type="entry name" value="DUF4349"/>
</dbReference>
<proteinExistence type="predicted"/>
<keyword evidence="1" id="KW-0175">Coiled coil</keyword>
<sequence length="278" mass="31964">MKILSQLLFSFVFLLGCGGNNDAPSYGYGTSPQNEVAESIEINGNNVNTTQDHSKESSNGTIIQRKLIKKGNVSFETNDLTKTRKHIEESLLKFKGYISEDNQYKSLDNITSNLTIRIPSQHFDTFLNELSSAVEKFDHKNISVNDVTEQFLDIEARLAVKKSLEIRYNELLKKAKTVKEILEIERELANVRSEIESMEGRLQYLQNQVSYSTLSIQFYKVELTKSSSTGFWRRLGNAFFNGIDNIKWFFIGLINIWPFILLLVGGIYLLRKRIKRKK</sequence>
<accession>A0ABM9P854</accession>
<dbReference type="Proteomes" id="UP001497527">
    <property type="component" value="Unassembled WGS sequence"/>
</dbReference>
<organism evidence="4 5">
    <name type="scientific">Tenacibaculum polynesiense</name>
    <dbReference type="NCBI Taxonomy" id="3137857"/>
    <lineage>
        <taxon>Bacteria</taxon>
        <taxon>Pseudomonadati</taxon>
        <taxon>Bacteroidota</taxon>
        <taxon>Flavobacteriia</taxon>
        <taxon>Flavobacteriales</taxon>
        <taxon>Flavobacteriaceae</taxon>
        <taxon>Tenacibaculum</taxon>
    </lineage>
</organism>
<keyword evidence="2" id="KW-0812">Transmembrane</keyword>
<evidence type="ECO:0000313" key="5">
    <source>
        <dbReference type="Proteomes" id="UP001497527"/>
    </source>
</evidence>
<evidence type="ECO:0000259" key="3">
    <source>
        <dbReference type="Pfam" id="PF14257"/>
    </source>
</evidence>
<keyword evidence="2" id="KW-1133">Transmembrane helix</keyword>
<keyword evidence="5" id="KW-1185">Reference proteome</keyword>
<evidence type="ECO:0000256" key="2">
    <source>
        <dbReference type="SAM" id="Phobius"/>
    </source>
</evidence>
<evidence type="ECO:0000256" key="1">
    <source>
        <dbReference type="SAM" id="Coils"/>
    </source>
</evidence>
<dbReference type="PROSITE" id="PS51257">
    <property type="entry name" value="PROKAR_LIPOPROTEIN"/>
    <property type="match status" value="1"/>
</dbReference>
<dbReference type="EMBL" id="CAXJIO010000010">
    <property type="protein sequence ID" value="CAL2101739.1"/>
    <property type="molecule type" value="Genomic_DNA"/>
</dbReference>
<gene>
    <name evidence="4" type="ORF">T190423A01A_10302</name>
</gene>
<keyword evidence="2" id="KW-0472">Membrane</keyword>
<evidence type="ECO:0000313" key="4">
    <source>
        <dbReference type="EMBL" id="CAL2101739.1"/>
    </source>
</evidence>
<dbReference type="Pfam" id="PF14257">
    <property type="entry name" value="DUF4349"/>
    <property type="match status" value="1"/>
</dbReference>
<feature type="coiled-coil region" evidence="1">
    <location>
        <begin position="161"/>
        <end position="208"/>
    </location>
</feature>